<feature type="transmembrane region" description="Helical" evidence="10">
    <location>
        <begin position="241"/>
        <end position="265"/>
    </location>
</feature>
<feature type="transmembrane region" description="Helical" evidence="10">
    <location>
        <begin position="409"/>
        <end position="427"/>
    </location>
</feature>
<dbReference type="PANTHER" id="PTHR48020">
    <property type="entry name" value="PROTON MYO-INOSITOL COTRANSPORTER"/>
    <property type="match status" value="1"/>
</dbReference>
<dbReference type="PRINTS" id="PR00171">
    <property type="entry name" value="SUGRTRNSPORT"/>
</dbReference>
<keyword evidence="8 10" id="KW-0472">Membrane</keyword>
<organism evidence="12 13">
    <name type="scientific">Francisella noatunensis</name>
    <dbReference type="NCBI Taxonomy" id="657445"/>
    <lineage>
        <taxon>Bacteria</taxon>
        <taxon>Pseudomonadati</taxon>
        <taxon>Pseudomonadota</taxon>
        <taxon>Gammaproteobacteria</taxon>
        <taxon>Thiotrichales</taxon>
        <taxon>Francisellaceae</taxon>
        <taxon>Francisella</taxon>
    </lineage>
</organism>
<keyword evidence="6 10" id="KW-0812">Transmembrane</keyword>
<dbReference type="Gene3D" id="1.20.1250.20">
    <property type="entry name" value="MFS general substrate transporter like domains"/>
    <property type="match status" value="1"/>
</dbReference>
<dbReference type="RefSeq" id="WP_159184969.1">
    <property type="nucleotide sequence ID" value="NZ_JACVJL010000158.1"/>
</dbReference>
<dbReference type="GO" id="GO:0022857">
    <property type="term" value="F:transmembrane transporter activity"/>
    <property type="evidence" value="ECO:0007669"/>
    <property type="project" value="InterPro"/>
</dbReference>
<evidence type="ECO:0000256" key="1">
    <source>
        <dbReference type="ARBA" id="ARBA00004651"/>
    </source>
</evidence>
<dbReference type="SUPFAM" id="SSF103473">
    <property type="entry name" value="MFS general substrate transporter"/>
    <property type="match status" value="1"/>
</dbReference>
<feature type="transmembrane region" description="Helical" evidence="10">
    <location>
        <begin position="51"/>
        <end position="70"/>
    </location>
</feature>
<dbReference type="PROSITE" id="PS50850">
    <property type="entry name" value="MFS"/>
    <property type="match status" value="1"/>
</dbReference>
<dbReference type="Pfam" id="PF00083">
    <property type="entry name" value="Sugar_tr"/>
    <property type="match status" value="1"/>
</dbReference>
<accession>A0A9Q2QHH9</accession>
<feature type="transmembrane region" description="Helical" evidence="10">
    <location>
        <begin position="9"/>
        <end position="31"/>
    </location>
</feature>
<evidence type="ECO:0000259" key="11">
    <source>
        <dbReference type="PROSITE" id="PS50850"/>
    </source>
</evidence>
<comment type="similarity">
    <text evidence="2 9">Belongs to the major facilitator superfamily. Sugar transporter (TC 2.A.1.1) family.</text>
</comment>
<dbReference type="InterPro" id="IPR020846">
    <property type="entry name" value="MFS_dom"/>
</dbReference>
<evidence type="ECO:0000256" key="6">
    <source>
        <dbReference type="ARBA" id="ARBA00022692"/>
    </source>
</evidence>
<dbReference type="AlphaFoldDB" id="A0A9Q2QHH9"/>
<comment type="caution">
    <text evidence="12">The sequence shown here is derived from an EMBL/GenBank/DDBJ whole genome shotgun (WGS) entry which is preliminary data.</text>
</comment>
<feature type="transmembrane region" description="Helical" evidence="10">
    <location>
        <begin position="341"/>
        <end position="366"/>
    </location>
</feature>
<feature type="transmembrane region" description="Helical" evidence="10">
    <location>
        <begin position="79"/>
        <end position="97"/>
    </location>
</feature>
<dbReference type="InterPro" id="IPR003663">
    <property type="entry name" value="Sugar/inositol_transpt"/>
</dbReference>
<dbReference type="CDD" id="cd17315">
    <property type="entry name" value="MFS_GLUT_like"/>
    <property type="match status" value="1"/>
</dbReference>
<keyword evidence="4" id="KW-1003">Cell membrane</keyword>
<evidence type="ECO:0000256" key="3">
    <source>
        <dbReference type="ARBA" id="ARBA00022448"/>
    </source>
</evidence>
<evidence type="ECO:0000256" key="7">
    <source>
        <dbReference type="ARBA" id="ARBA00022989"/>
    </source>
</evidence>
<dbReference type="EMBL" id="JACVKN010000097">
    <property type="protein sequence ID" value="MBK2064932.1"/>
    <property type="molecule type" value="Genomic_DNA"/>
</dbReference>
<dbReference type="InterPro" id="IPR050814">
    <property type="entry name" value="Myo-inositol_Transporter"/>
</dbReference>
<feature type="transmembrane region" description="Helical" evidence="10">
    <location>
        <begin position="285"/>
        <end position="303"/>
    </location>
</feature>
<feature type="transmembrane region" description="Helical" evidence="10">
    <location>
        <begin position="165"/>
        <end position="186"/>
    </location>
</feature>
<dbReference type="PROSITE" id="PS00217">
    <property type="entry name" value="SUGAR_TRANSPORT_2"/>
    <property type="match status" value="1"/>
</dbReference>
<dbReference type="GO" id="GO:0005886">
    <property type="term" value="C:plasma membrane"/>
    <property type="evidence" value="ECO:0007669"/>
    <property type="project" value="UniProtKB-SubCell"/>
</dbReference>
<evidence type="ECO:0000313" key="13">
    <source>
        <dbReference type="Proteomes" id="UP000701999"/>
    </source>
</evidence>
<dbReference type="GeneID" id="93255922"/>
<dbReference type="InterPro" id="IPR005828">
    <property type="entry name" value="MFS_sugar_transport-like"/>
</dbReference>
<dbReference type="InterPro" id="IPR005829">
    <property type="entry name" value="Sugar_transporter_CS"/>
</dbReference>
<feature type="transmembrane region" description="Helical" evidence="10">
    <location>
        <begin position="310"/>
        <end position="329"/>
    </location>
</feature>
<keyword evidence="7 10" id="KW-1133">Transmembrane helix</keyword>
<evidence type="ECO:0000256" key="2">
    <source>
        <dbReference type="ARBA" id="ARBA00010992"/>
    </source>
</evidence>
<keyword evidence="3 9" id="KW-0813">Transport</keyword>
<dbReference type="NCBIfam" id="TIGR00879">
    <property type="entry name" value="SP"/>
    <property type="match status" value="1"/>
</dbReference>
<evidence type="ECO:0000256" key="9">
    <source>
        <dbReference type="RuleBase" id="RU003346"/>
    </source>
</evidence>
<feature type="transmembrane region" description="Helical" evidence="10">
    <location>
        <begin position="103"/>
        <end position="125"/>
    </location>
</feature>
<dbReference type="PANTHER" id="PTHR48020:SF12">
    <property type="entry name" value="PROTON MYO-INOSITOL COTRANSPORTER"/>
    <property type="match status" value="1"/>
</dbReference>
<evidence type="ECO:0000256" key="10">
    <source>
        <dbReference type="SAM" id="Phobius"/>
    </source>
</evidence>
<sequence>MQSEKINSVVIRVAIIAALAGLLFGMDIGYVNGSLHFISQTFDLSMAESGHVSSVLLLGAACGALCSGFLSKHYGRRKVLLIAAAIFSIFTIVGILAPNYEIFISSRFILGIAVGIASFIAPLYLSEIAPKEFRGALIALYQLMITIGLFLVFLTNSALESTGSWRIMLAVLAVPSVIMFFGCLTLPRSPRWLVLKGNNEEAALVLKKIRSSEAEALEEHEEIRQTTHTGVSIFSLLKQKFFIKVVLLGIALQAFQQFTGMNAFMYYSTDIFKLAGFTNPSTSTIVIGLLNMLTTFLAIKYVDKFGRKPILYFGLSLLITSCLVVGFAYGQPMVLSQTLQWTALIFCLLFIFGFAISMGPVIWILCSEIQPIEGRDFGVTASTMSNWICNAIIGNFALTWLTFHPDSTFFGFAISCIVCLLFVKFFVPETKDVSLEEIENNLRAGKRLAKIGS</sequence>
<dbReference type="InterPro" id="IPR036259">
    <property type="entry name" value="MFS_trans_sf"/>
</dbReference>
<comment type="subcellular location">
    <subcellularLocation>
        <location evidence="1">Cell membrane</location>
        <topology evidence="1">Multi-pass membrane protein</topology>
    </subcellularLocation>
</comment>
<evidence type="ECO:0000256" key="4">
    <source>
        <dbReference type="ARBA" id="ARBA00022475"/>
    </source>
</evidence>
<feature type="domain" description="Major facilitator superfamily (MFS) profile" evidence="11">
    <location>
        <begin position="13"/>
        <end position="431"/>
    </location>
</feature>
<keyword evidence="13" id="KW-1185">Reference proteome</keyword>
<feature type="transmembrane region" description="Helical" evidence="10">
    <location>
        <begin position="137"/>
        <end position="159"/>
    </location>
</feature>
<evidence type="ECO:0000256" key="5">
    <source>
        <dbReference type="ARBA" id="ARBA00022597"/>
    </source>
</evidence>
<evidence type="ECO:0000256" key="8">
    <source>
        <dbReference type="ARBA" id="ARBA00023136"/>
    </source>
</evidence>
<dbReference type="FunFam" id="1.20.1250.20:FF:000218">
    <property type="entry name" value="facilitated trehalose transporter Tret1"/>
    <property type="match status" value="1"/>
</dbReference>
<gene>
    <name evidence="12" type="ORF">IB647_04205</name>
</gene>
<dbReference type="Proteomes" id="UP000701999">
    <property type="component" value="Unassembled WGS sequence"/>
</dbReference>
<keyword evidence="5" id="KW-0762">Sugar transport</keyword>
<feature type="transmembrane region" description="Helical" evidence="10">
    <location>
        <begin position="387"/>
        <end position="403"/>
    </location>
</feature>
<dbReference type="PROSITE" id="PS00216">
    <property type="entry name" value="SUGAR_TRANSPORT_1"/>
    <property type="match status" value="1"/>
</dbReference>
<proteinExistence type="inferred from homology"/>
<protein>
    <submittedName>
        <fullName evidence="12">Sugar porter family MFS transporter</fullName>
    </submittedName>
</protein>
<name>A0A9Q2QHH9_9GAMM</name>
<evidence type="ECO:0000313" key="12">
    <source>
        <dbReference type="EMBL" id="MBK2064932.1"/>
    </source>
</evidence>
<reference evidence="12 13" key="1">
    <citation type="submission" date="2020-09" db="EMBL/GenBank/DDBJ databases">
        <title>Development of specific Francisella tularensis PCR assay based on in-depth characterization of family Francisellaceae.</title>
        <authorList>
            <person name="Ohrman C."/>
            <person name="Sahl J."/>
            <person name="Sjodin A."/>
            <person name="Uneklint I."/>
            <person name="Ballard R."/>
            <person name="Karlsson L."/>
            <person name="Mcdonough R."/>
            <person name="Sundell D."/>
            <person name="Soria K."/>
            <person name="Brindeflk B."/>
            <person name="Vallesi A."/>
            <person name="Ramirez-Paredes J.G."/>
            <person name="Colquhoun D."/>
            <person name="Myrtennas K."/>
            <person name="Birdsell D."/>
            <person name="Johansson A."/>
            <person name="Wagner D."/>
            <person name="Forsman M."/>
        </authorList>
    </citation>
    <scope>NUCLEOTIDE SEQUENCE [LARGE SCALE GENOMIC DNA]</scope>
    <source>
        <strain evidence="12 13">FSC1140</strain>
    </source>
</reference>